<evidence type="ECO:0000256" key="5">
    <source>
        <dbReference type="ARBA" id="ARBA00022737"/>
    </source>
</evidence>
<keyword evidence="3" id="KW-0808">Transferase</keyword>
<dbReference type="GO" id="GO:0008270">
    <property type="term" value="F:zinc ion binding"/>
    <property type="evidence" value="ECO:0007669"/>
    <property type="project" value="UniProtKB-KW"/>
</dbReference>
<evidence type="ECO:0000313" key="13">
    <source>
        <dbReference type="WBParaSite" id="maker-uti_cns_0002321-snap-gene-0.2-mRNA-1"/>
    </source>
</evidence>
<dbReference type="PROSITE" id="PS50199">
    <property type="entry name" value="ZF_RANBP2_2"/>
    <property type="match status" value="1"/>
</dbReference>
<evidence type="ECO:0000256" key="3">
    <source>
        <dbReference type="ARBA" id="ARBA00022679"/>
    </source>
</evidence>
<dbReference type="InterPro" id="IPR047557">
    <property type="entry name" value="Rcat_RBR_HOIL1"/>
</dbReference>
<evidence type="ECO:0000256" key="7">
    <source>
        <dbReference type="ARBA" id="ARBA00022786"/>
    </source>
</evidence>
<dbReference type="Gene3D" id="2.30.30.380">
    <property type="entry name" value="Zn-finger domain of Sec23/24"/>
    <property type="match status" value="1"/>
</dbReference>
<proteinExistence type="inferred from homology"/>
<keyword evidence="8" id="KW-0862">Zinc</keyword>
<evidence type="ECO:0000256" key="6">
    <source>
        <dbReference type="ARBA" id="ARBA00022771"/>
    </source>
</evidence>
<sequence length="267" mass="30235">NLHPLMRHVTVAFSALSAPQPGWSCPQCTFRNEPVRPGCQMCGGARPPDYEVPAELQAEERKQRQLKLHGEFLKFTERERERNFRELMNLTQGSLIPVPAQQGFECPICLCDVGGDDDDGDGIRGLRLRECGHEAFVELVDNVNEFECEVCQEHNCVTCRASHKDLTCQQYQDDLRRRAENDENAKLGLQKLEDMLQSGEAMKCPKCQVFLSKREGCDWLMCSVCRTEICWATRGPRWGPGGQGDTSGGCRCRVNNKRCHPNCMNCH</sequence>
<dbReference type="SUPFAM" id="SSF57850">
    <property type="entry name" value="RING/U-box"/>
    <property type="match status" value="2"/>
</dbReference>
<keyword evidence="6 9" id="KW-0863">Zinc-finger</keyword>
<name>A0A1I8GL92_9PLAT</name>
<dbReference type="Proteomes" id="UP000095280">
    <property type="component" value="Unplaced"/>
</dbReference>
<dbReference type="PANTHER" id="PTHR22770">
    <property type="entry name" value="UBIQUITIN CONJUGATING ENZYME 7 INTERACTING PROTEIN-RELATED"/>
    <property type="match status" value="1"/>
</dbReference>
<dbReference type="GO" id="GO:0097039">
    <property type="term" value="P:protein linear polyubiquitination"/>
    <property type="evidence" value="ECO:0007669"/>
    <property type="project" value="TreeGrafter"/>
</dbReference>
<keyword evidence="5" id="KW-0677">Repeat</keyword>
<dbReference type="AlphaFoldDB" id="A0A1I8GL92"/>
<evidence type="ECO:0000313" key="12">
    <source>
        <dbReference type="Proteomes" id="UP000095280"/>
    </source>
</evidence>
<keyword evidence="4" id="KW-0479">Metal-binding</keyword>
<protein>
    <submittedName>
        <fullName evidence="13">RanBP2-type domain-containing protein</fullName>
    </submittedName>
</protein>
<dbReference type="InterPro" id="IPR051628">
    <property type="entry name" value="LUBAC_E3_Ligases"/>
</dbReference>
<keyword evidence="12" id="KW-1185">Reference proteome</keyword>
<dbReference type="PROSITE" id="PS01358">
    <property type="entry name" value="ZF_RANBP2_1"/>
    <property type="match status" value="1"/>
</dbReference>
<dbReference type="SUPFAM" id="SSF90209">
    <property type="entry name" value="Ran binding protein zinc finger-like"/>
    <property type="match status" value="1"/>
</dbReference>
<dbReference type="InterPro" id="IPR044066">
    <property type="entry name" value="TRIAD_supradom"/>
</dbReference>
<feature type="domain" description="RING-type" evidence="11">
    <location>
        <begin position="1"/>
        <end position="263"/>
    </location>
</feature>
<evidence type="ECO:0000256" key="2">
    <source>
        <dbReference type="ARBA" id="ARBA00008278"/>
    </source>
</evidence>
<comment type="similarity">
    <text evidence="2">Belongs to the RBR family.</text>
</comment>
<dbReference type="PROSITE" id="PS51873">
    <property type="entry name" value="TRIAD"/>
    <property type="match status" value="1"/>
</dbReference>
<dbReference type="Gene3D" id="1.20.120.1750">
    <property type="match status" value="1"/>
</dbReference>
<dbReference type="UniPathway" id="UPA00143"/>
<keyword evidence="7" id="KW-0833">Ubl conjugation pathway</keyword>
<dbReference type="GO" id="GO:0043161">
    <property type="term" value="P:proteasome-mediated ubiquitin-dependent protein catabolic process"/>
    <property type="evidence" value="ECO:0007669"/>
    <property type="project" value="TreeGrafter"/>
</dbReference>
<dbReference type="InterPro" id="IPR001876">
    <property type="entry name" value="Znf_RanBP2"/>
</dbReference>
<dbReference type="GO" id="GO:0004842">
    <property type="term" value="F:ubiquitin-protein transferase activity"/>
    <property type="evidence" value="ECO:0007669"/>
    <property type="project" value="TreeGrafter"/>
</dbReference>
<dbReference type="GO" id="GO:0043130">
    <property type="term" value="F:ubiquitin binding"/>
    <property type="evidence" value="ECO:0007669"/>
    <property type="project" value="TreeGrafter"/>
</dbReference>
<organism evidence="12 13">
    <name type="scientific">Macrostomum lignano</name>
    <dbReference type="NCBI Taxonomy" id="282301"/>
    <lineage>
        <taxon>Eukaryota</taxon>
        <taxon>Metazoa</taxon>
        <taxon>Spiralia</taxon>
        <taxon>Lophotrochozoa</taxon>
        <taxon>Platyhelminthes</taxon>
        <taxon>Rhabditophora</taxon>
        <taxon>Macrostomorpha</taxon>
        <taxon>Macrostomida</taxon>
        <taxon>Macrostomidae</taxon>
        <taxon>Macrostomum</taxon>
    </lineage>
</organism>
<evidence type="ECO:0000256" key="4">
    <source>
        <dbReference type="ARBA" id="ARBA00022723"/>
    </source>
</evidence>
<dbReference type="WBParaSite" id="maker-uti_cns_0002321-snap-gene-0.2-mRNA-1">
    <property type="protein sequence ID" value="maker-uti_cns_0002321-snap-gene-0.2-mRNA-1"/>
    <property type="gene ID" value="maker-uti_cns_0002321-snap-gene-0.2"/>
</dbReference>
<dbReference type="PANTHER" id="PTHR22770:SF13">
    <property type="entry name" value="RING-TYPE DOMAIN-CONTAINING PROTEIN"/>
    <property type="match status" value="1"/>
</dbReference>
<dbReference type="InterPro" id="IPR036443">
    <property type="entry name" value="Znf_RanBP2_sf"/>
</dbReference>
<evidence type="ECO:0000259" key="10">
    <source>
        <dbReference type="PROSITE" id="PS50199"/>
    </source>
</evidence>
<evidence type="ECO:0000256" key="8">
    <source>
        <dbReference type="ARBA" id="ARBA00022833"/>
    </source>
</evidence>
<accession>A0A1I8GL92</accession>
<dbReference type="FunFam" id="1.20.120.1750:FF:000026">
    <property type="entry name" value="RANBP2-type and C3HC4-type zinc finger containing 1"/>
    <property type="match status" value="1"/>
</dbReference>
<dbReference type="GO" id="GO:0071797">
    <property type="term" value="C:LUBAC complex"/>
    <property type="evidence" value="ECO:0007669"/>
    <property type="project" value="TreeGrafter"/>
</dbReference>
<evidence type="ECO:0000256" key="1">
    <source>
        <dbReference type="ARBA" id="ARBA00004906"/>
    </source>
</evidence>
<reference evidence="13" key="1">
    <citation type="submission" date="2016-11" db="UniProtKB">
        <authorList>
            <consortium name="WormBaseParasite"/>
        </authorList>
    </citation>
    <scope>IDENTIFICATION</scope>
</reference>
<dbReference type="CDD" id="cd20358">
    <property type="entry name" value="Rcat_RBR_HOIL1"/>
    <property type="match status" value="1"/>
</dbReference>
<dbReference type="SMART" id="SM00547">
    <property type="entry name" value="ZnF_RBZ"/>
    <property type="match status" value="1"/>
</dbReference>
<comment type="pathway">
    <text evidence="1">Protein modification; protein ubiquitination.</text>
</comment>
<evidence type="ECO:0000256" key="9">
    <source>
        <dbReference type="PROSITE-ProRule" id="PRU00322"/>
    </source>
</evidence>
<feature type="domain" description="RanBP2-type" evidence="10">
    <location>
        <begin position="19"/>
        <end position="48"/>
    </location>
</feature>
<evidence type="ECO:0000259" key="11">
    <source>
        <dbReference type="PROSITE" id="PS51873"/>
    </source>
</evidence>